<comment type="caution">
    <text evidence="4">The sequence shown here is derived from an EMBL/GenBank/DDBJ whole genome shotgun (WGS) entry which is preliminary data.</text>
</comment>
<dbReference type="Pfam" id="PF13692">
    <property type="entry name" value="Glyco_trans_1_4"/>
    <property type="match status" value="1"/>
</dbReference>
<gene>
    <name evidence="4" type="ORF">ACFFN1_04410</name>
</gene>
<keyword evidence="1" id="KW-0328">Glycosyltransferase</keyword>
<protein>
    <submittedName>
        <fullName evidence="4">Glycosyltransferase family 4 protein</fullName>
    </submittedName>
</protein>
<dbReference type="SUPFAM" id="SSF53756">
    <property type="entry name" value="UDP-Glycosyltransferase/glycogen phosphorylase"/>
    <property type="match status" value="1"/>
</dbReference>
<dbReference type="InterPro" id="IPR028098">
    <property type="entry name" value="Glyco_trans_4-like_N"/>
</dbReference>
<proteinExistence type="predicted"/>
<keyword evidence="2" id="KW-0808">Transferase</keyword>
<dbReference type="Gene3D" id="3.40.50.2000">
    <property type="entry name" value="Glycogen Phosphorylase B"/>
    <property type="match status" value="2"/>
</dbReference>
<name>A0ABV5WZR3_9MICO</name>
<evidence type="ECO:0000259" key="3">
    <source>
        <dbReference type="Pfam" id="PF13439"/>
    </source>
</evidence>
<sequence length="367" mass="40947">MRLFFDARFTRMTRHDGISRYGAELLRALLELTAGTEVEVTAINHDDRQLALLPEVPTVTLNSPLSPAEAWIGTKLNRLGADVVFSPMQVMGSWPRRYRLILTIHDLIYYSHPQPPKDLPAPVRGIWRLYHQAHWPQRLLLDRADAVAAVSETTAGLLAEHGFTRRPVTVIRNAATAPETLPERSSGHDARTLVYMGSFLPYKNVETLVQSLHWLPGWTLHLASRITPQLEARLRSITPDCARVVFHRGISDADYEQLLDSATALVMPSFEEGFGLPVVEAMSRGVPVALSDIPVFHELAAGVAEFFDPHDPEAMAAAILQLSHAERWQQAAAAGRAQALTFSWEHSAQKLVDLARELHAQGPLRRR</sequence>
<evidence type="ECO:0000256" key="2">
    <source>
        <dbReference type="ARBA" id="ARBA00022679"/>
    </source>
</evidence>
<dbReference type="PANTHER" id="PTHR46401">
    <property type="entry name" value="GLYCOSYLTRANSFERASE WBBK-RELATED"/>
    <property type="match status" value="1"/>
</dbReference>
<dbReference type="Pfam" id="PF13439">
    <property type="entry name" value="Glyco_transf_4"/>
    <property type="match status" value="1"/>
</dbReference>
<dbReference type="EMBL" id="JBHMAU010000032">
    <property type="protein sequence ID" value="MFB9775656.1"/>
    <property type="molecule type" value="Genomic_DNA"/>
</dbReference>
<reference evidence="4 5" key="1">
    <citation type="submission" date="2024-09" db="EMBL/GenBank/DDBJ databases">
        <authorList>
            <person name="Sun Q."/>
            <person name="Mori K."/>
        </authorList>
    </citation>
    <scope>NUCLEOTIDE SEQUENCE [LARGE SCALE GENOMIC DNA]</scope>
    <source>
        <strain evidence="4 5">JCM 11683</strain>
    </source>
</reference>
<evidence type="ECO:0000313" key="5">
    <source>
        <dbReference type="Proteomes" id="UP001589707"/>
    </source>
</evidence>
<dbReference type="RefSeq" id="WP_376838972.1">
    <property type="nucleotide sequence ID" value="NZ_JBHMAU010000032.1"/>
</dbReference>
<evidence type="ECO:0000256" key="1">
    <source>
        <dbReference type="ARBA" id="ARBA00022676"/>
    </source>
</evidence>
<dbReference type="PANTHER" id="PTHR46401:SF2">
    <property type="entry name" value="GLYCOSYLTRANSFERASE WBBK-RELATED"/>
    <property type="match status" value="1"/>
</dbReference>
<organism evidence="4 5">
    <name type="scientific">Brevibacterium otitidis</name>
    <dbReference type="NCBI Taxonomy" id="53364"/>
    <lineage>
        <taxon>Bacteria</taxon>
        <taxon>Bacillati</taxon>
        <taxon>Actinomycetota</taxon>
        <taxon>Actinomycetes</taxon>
        <taxon>Micrococcales</taxon>
        <taxon>Brevibacteriaceae</taxon>
        <taxon>Brevibacterium</taxon>
    </lineage>
</organism>
<evidence type="ECO:0000313" key="4">
    <source>
        <dbReference type="EMBL" id="MFB9775656.1"/>
    </source>
</evidence>
<keyword evidence="5" id="KW-1185">Reference proteome</keyword>
<dbReference type="CDD" id="cd03809">
    <property type="entry name" value="GT4_MtfB-like"/>
    <property type="match status" value="1"/>
</dbReference>
<feature type="domain" description="Glycosyltransferase subfamily 4-like N-terminal" evidence="3">
    <location>
        <begin position="16"/>
        <end position="174"/>
    </location>
</feature>
<dbReference type="Proteomes" id="UP001589707">
    <property type="component" value="Unassembled WGS sequence"/>
</dbReference>
<accession>A0ABV5WZR3</accession>